<evidence type="ECO:0000256" key="1">
    <source>
        <dbReference type="SAM" id="MobiDB-lite"/>
    </source>
</evidence>
<protein>
    <submittedName>
        <fullName evidence="2">Uncharacterized protein</fullName>
    </submittedName>
</protein>
<sequence>MERTTSLDLLDRIRDELGPWRGHSAVKRVVVTDDDQAADGVRIVFEVSAWAAARCQLPSAMWIGALGGRRVPIEHTAIQDDPLCTSVRVIEQRRRSGSHSSPMSPVASTSSASPSTSRSSSTSSTASSPSSSVCSSPALSPLMASSPVWAADLPPGHLSAIVPEIKAEPTEQPDKVSCVLDPPCATTT</sequence>
<dbReference type="EMBL" id="MG011690">
    <property type="protein sequence ID" value="AVK76467.1"/>
    <property type="molecule type" value="Genomic_DNA"/>
</dbReference>
<gene>
    <name evidence="2" type="ORF">pneo_cds_860</name>
</gene>
<accession>A0A2U7UDG0</accession>
<evidence type="ECO:0000313" key="2">
    <source>
        <dbReference type="EMBL" id="AVK76467.1"/>
    </source>
</evidence>
<feature type="region of interest" description="Disordered" evidence="1">
    <location>
        <begin position="164"/>
        <end position="188"/>
    </location>
</feature>
<feature type="compositionally biased region" description="Low complexity" evidence="1">
    <location>
        <begin position="98"/>
        <end position="132"/>
    </location>
</feature>
<dbReference type="RefSeq" id="YP_009482470.1">
    <property type="nucleotide sequence ID" value="NC_037666.1"/>
</dbReference>
<feature type="compositionally biased region" description="Basic and acidic residues" evidence="1">
    <location>
        <begin position="165"/>
        <end position="174"/>
    </location>
</feature>
<feature type="region of interest" description="Disordered" evidence="1">
    <location>
        <begin position="92"/>
        <end position="132"/>
    </location>
</feature>
<organism evidence="2">
    <name type="scientific">Pandoravirus neocaledonia</name>
    <dbReference type="NCBI Taxonomy" id="2107708"/>
    <lineage>
        <taxon>Viruses</taxon>
        <taxon>Pandoravirus</taxon>
    </lineage>
</organism>
<dbReference type="KEGG" id="vg:36843180"/>
<dbReference type="GeneID" id="36843180"/>
<proteinExistence type="predicted"/>
<name>A0A2U7UDG0_9VIRU</name>
<reference evidence="2" key="1">
    <citation type="journal article" date="2018" name="Nat. Commun.">
        <title>Diversity and evolution of the emerging Pandoraviridae family.</title>
        <authorList>
            <person name="Legendre M."/>
            <person name="Fabre E."/>
            <person name="Poirot O."/>
            <person name="Jeudy S."/>
            <person name="Lartigue A."/>
            <person name="Alempic J.M."/>
            <person name="Beucher L."/>
            <person name="Philippe N."/>
            <person name="Bertaux L."/>
            <person name="Christo-Foroux E."/>
            <person name="Labadie K."/>
            <person name="Coute Y."/>
            <person name="Abergel C."/>
            <person name="Claverie J.M."/>
        </authorList>
    </citation>
    <scope>NUCLEOTIDE SEQUENCE [LARGE SCALE GENOMIC DNA]</scope>
    <source>
        <strain evidence="2">Neocaledonia</strain>
    </source>
</reference>
<dbReference type="Proteomes" id="UP000249287">
    <property type="component" value="Segment"/>
</dbReference>